<dbReference type="GO" id="GO:0003824">
    <property type="term" value="F:catalytic activity"/>
    <property type="evidence" value="ECO:0007669"/>
    <property type="project" value="InterPro"/>
</dbReference>
<protein>
    <recommendedName>
        <fullName evidence="3">Aminotransferase class IV</fullName>
    </recommendedName>
</protein>
<organism evidence="1 2">
    <name type="scientific">Flaviflexus salsibiostraticola</name>
    <dbReference type="NCBI Taxonomy" id="1282737"/>
    <lineage>
        <taxon>Bacteria</taxon>
        <taxon>Bacillati</taxon>
        <taxon>Actinomycetota</taxon>
        <taxon>Actinomycetes</taxon>
        <taxon>Actinomycetales</taxon>
        <taxon>Actinomycetaceae</taxon>
        <taxon>Flaviflexus</taxon>
    </lineage>
</organism>
<dbReference type="OrthoDB" id="4570776at2"/>
<evidence type="ECO:0008006" key="3">
    <source>
        <dbReference type="Google" id="ProtNLM"/>
    </source>
</evidence>
<dbReference type="AlphaFoldDB" id="A0A3Q8WVA2"/>
<sequence>MLRENLVIDSFLAVDGRATRPDLHRQRFERSVRELLGAELAEQVPSTFVDMAGALQSGRRFPRLEARADGITWIDRPAPEQGLVLHVTDTVEDARRHPSHKGADLDWLQAQASGAHLLLVRGELVVETHTAAVMIVRDGQGFVPDQPRICSTTEDWFADSIAPVVRVDMTRDDLAQASRQGQAFALNALHGPRALQLGEAPVPQHALDQAGAWRQQWLEEATPLT</sequence>
<dbReference type="InterPro" id="IPR036038">
    <property type="entry name" value="Aminotransferase-like"/>
</dbReference>
<evidence type="ECO:0000313" key="1">
    <source>
        <dbReference type="EMBL" id="AZN30730.1"/>
    </source>
</evidence>
<accession>A0A3Q8WVA2</accession>
<evidence type="ECO:0000313" key="2">
    <source>
        <dbReference type="Proteomes" id="UP000270021"/>
    </source>
</evidence>
<dbReference type="SUPFAM" id="SSF56752">
    <property type="entry name" value="D-aminoacid aminotransferase-like PLP-dependent enzymes"/>
    <property type="match status" value="1"/>
</dbReference>
<gene>
    <name evidence="1" type="ORF">EJO69_10790</name>
</gene>
<name>A0A3Q8WVA2_9ACTO</name>
<dbReference type="KEGG" id="fsl:EJO69_10790"/>
<keyword evidence="2" id="KW-1185">Reference proteome</keyword>
<proteinExistence type="predicted"/>
<dbReference type="Proteomes" id="UP000270021">
    <property type="component" value="Chromosome"/>
</dbReference>
<dbReference type="RefSeq" id="WP_126041729.1">
    <property type="nucleotide sequence ID" value="NZ_CP034438.1"/>
</dbReference>
<dbReference type="EMBL" id="CP034438">
    <property type="protein sequence ID" value="AZN30730.1"/>
    <property type="molecule type" value="Genomic_DNA"/>
</dbReference>
<reference evidence="1 2" key="1">
    <citation type="submission" date="2018-12" db="EMBL/GenBank/DDBJ databases">
        <title>Complete genome sequence of Flaviflexus salsibiostraticola KCTC 33148.</title>
        <authorList>
            <person name="Bae J.-W."/>
        </authorList>
    </citation>
    <scope>NUCLEOTIDE SEQUENCE [LARGE SCALE GENOMIC DNA]</scope>
    <source>
        <strain evidence="1 2">KCTC 33148</strain>
    </source>
</reference>